<dbReference type="InterPro" id="IPR007160">
    <property type="entry name" value="DUF362"/>
</dbReference>
<gene>
    <name evidence="5" type="ORF">L323_13730</name>
</gene>
<dbReference type="InterPro" id="IPR017900">
    <property type="entry name" value="4Fe4S_Fe_S_CS"/>
</dbReference>
<evidence type="ECO:0000259" key="4">
    <source>
        <dbReference type="PROSITE" id="PS51379"/>
    </source>
</evidence>
<dbReference type="STRING" id="1330534.L323_13730"/>
<dbReference type="InterPro" id="IPR017896">
    <property type="entry name" value="4Fe4S_Fe-S-bd"/>
</dbReference>
<dbReference type="GO" id="GO:0051536">
    <property type="term" value="F:iron-sulfur cluster binding"/>
    <property type="evidence" value="ECO:0007669"/>
    <property type="project" value="UniProtKB-KW"/>
</dbReference>
<dbReference type="Pfam" id="PF12838">
    <property type="entry name" value="Fer4_7"/>
    <property type="match status" value="1"/>
</dbReference>
<dbReference type="EMBL" id="ATAY01000063">
    <property type="protein sequence ID" value="EPR10574.1"/>
    <property type="molecule type" value="Genomic_DNA"/>
</dbReference>
<dbReference type="OrthoDB" id="9807879at2"/>
<dbReference type="Gene3D" id="3.30.70.20">
    <property type="match status" value="1"/>
</dbReference>
<dbReference type="PROSITE" id="PS51379">
    <property type="entry name" value="4FE4S_FER_2"/>
    <property type="match status" value="2"/>
</dbReference>
<name>U4R012_9FIRM</name>
<dbReference type="PATRIC" id="fig|1330534.3.peg.2726"/>
<feature type="domain" description="4Fe-4S ferredoxin-type" evidence="4">
    <location>
        <begin position="329"/>
        <end position="356"/>
    </location>
</feature>
<protein>
    <recommendedName>
        <fullName evidence="4">4Fe-4S ferredoxin-type domain-containing protein</fullName>
    </recommendedName>
</protein>
<evidence type="ECO:0000256" key="1">
    <source>
        <dbReference type="ARBA" id="ARBA00022723"/>
    </source>
</evidence>
<keyword evidence="1" id="KW-0479">Metal-binding</keyword>
<organism evidence="5 6">
    <name type="scientific">Ruminiclostridium papyrosolvens C7</name>
    <dbReference type="NCBI Taxonomy" id="1330534"/>
    <lineage>
        <taxon>Bacteria</taxon>
        <taxon>Bacillati</taxon>
        <taxon>Bacillota</taxon>
        <taxon>Clostridia</taxon>
        <taxon>Eubacteriales</taxon>
        <taxon>Oscillospiraceae</taxon>
        <taxon>Ruminiclostridium</taxon>
    </lineage>
</organism>
<dbReference type="SUPFAM" id="SSF54862">
    <property type="entry name" value="4Fe-4S ferredoxins"/>
    <property type="match status" value="1"/>
</dbReference>
<comment type="caution">
    <text evidence="5">The sequence shown here is derived from an EMBL/GenBank/DDBJ whole genome shotgun (WGS) entry which is preliminary data.</text>
</comment>
<proteinExistence type="predicted"/>
<evidence type="ECO:0000313" key="6">
    <source>
        <dbReference type="Proteomes" id="UP000016860"/>
    </source>
</evidence>
<dbReference type="PROSITE" id="PS00198">
    <property type="entry name" value="4FE4S_FER_1"/>
    <property type="match status" value="1"/>
</dbReference>
<dbReference type="Pfam" id="PF04015">
    <property type="entry name" value="DUF362"/>
    <property type="match status" value="1"/>
</dbReference>
<dbReference type="RefSeq" id="WP_020816217.1">
    <property type="nucleotide sequence ID" value="NZ_ATAY01000063.1"/>
</dbReference>
<dbReference type="GO" id="GO:0046872">
    <property type="term" value="F:metal ion binding"/>
    <property type="evidence" value="ECO:0007669"/>
    <property type="project" value="UniProtKB-KW"/>
</dbReference>
<dbReference type="Proteomes" id="UP000016860">
    <property type="component" value="Unassembled WGS sequence"/>
</dbReference>
<reference evidence="5 6" key="1">
    <citation type="journal article" date="2013" name="Genome Announc.">
        <title>Draft Genome Sequence of the Cellulolytic Bacterium Clostridium papyrosolvens C7 (ATCC 700395).</title>
        <authorList>
            <person name="Zepeda V."/>
            <person name="Dassa B."/>
            <person name="Borovok I."/>
            <person name="Lamed R."/>
            <person name="Bayer E.A."/>
            <person name="Cate J.H."/>
        </authorList>
    </citation>
    <scope>NUCLEOTIDE SEQUENCE [LARGE SCALE GENOMIC DNA]</scope>
    <source>
        <strain evidence="5 6">C7</strain>
    </source>
</reference>
<accession>U4R012</accession>
<keyword evidence="3" id="KW-0411">Iron-sulfur</keyword>
<evidence type="ECO:0000256" key="3">
    <source>
        <dbReference type="ARBA" id="ARBA00023014"/>
    </source>
</evidence>
<feature type="domain" description="4Fe-4S ferredoxin-type" evidence="4">
    <location>
        <begin position="299"/>
        <end position="328"/>
    </location>
</feature>
<evidence type="ECO:0000313" key="5">
    <source>
        <dbReference type="EMBL" id="EPR10574.1"/>
    </source>
</evidence>
<dbReference type="AlphaFoldDB" id="U4R012"/>
<keyword evidence="2" id="KW-0408">Iron</keyword>
<evidence type="ECO:0000256" key="2">
    <source>
        <dbReference type="ARBA" id="ARBA00023004"/>
    </source>
</evidence>
<sequence length="360" mass="39841">MNKISLKLTKTYDENEILKALRESFEFIGGLDSIVKSGDTVLLKLNLTGPFRPEQAATTHPVLVKMMVRLIKECGGHPIIGDGPATIKSPIKDTGIEDVAQEEKVPAFVFEKFQQVHLSDYSIVRDISYSTDVLQADKVISMPKLKTHALTLYTGAIKNMFGAVAFEQRKALHKYKTQEEFSKLLTDIFSVRVPDLTVMDGIWGMDGIGPVHGNPVNFGVLLVSRDAVAIDALSATLLGYKIDDVQMIGRASERNLGESNLDNMFIDDSCYKERILHTANLIPTLQGGLRERFLKLVLGKIQCDSSKCSKCSACLDGCPANAITMNPYPVVDENACLHCFRCYEICFHGALSIKYKKINS</sequence>